<dbReference type="PANTHER" id="PTHR24148">
    <property type="entry name" value="ANKYRIN REPEAT DOMAIN-CONTAINING PROTEIN 39 HOMOLOG-RELATED"/>
    <property type="match status" value="1"/>
</dbReference>
<name>A0A8H4JU80_9HYPO</name>
<keyword evidence="3" id="KW-1185">Reference proteome</keyword>
<reference evidence="2" key="1">
    <citation type="submission" date="2020-01" db="EMBL/GenBank/DDBJ databases">
        <title>Identification and distribution of gene clusters putatively required for synthesis of sphingolipid metabolism inhibitors in phylogenetically diverse species of the filamentous fungus Fusarium.</title>
        <authorList>
            <person name="Kim H.-S."/>
            <person name="Busman M."/>
            <person name="Brown D.W."/>
            <person name="Divon H."/>
            <person name="Uhlig S."/>
            <person name="Proctor R.H."/>
        </authorList>
    </citation>
    <scope>NUCLEOTIDE SEQUENCE</scope>
    <source>
        <strain evidence="2">NRRL 53441</strain>
    </source>
</reference>
<evidence type="ECO:0000313" key="2">
    <source>
        <dbReference type="EMBL" id="KAF4439117.1"/>
    </source>
</evidence>
<proteinExistence type="predicted"/>
<accession>A0A8H4JU80</accession>
<evidence type="ECO:0000313" key="3">
    <source>
        <dbReference type="Proteomes" id="UP000605986"/>
    </source>
</evidence>
<organism evidence="2 3">
    <name type="scientific">Fusarium austroafricanum</name>
    <dbReference type="NCBI Taxonomy" id="2364996"/>
    <lineage>
        <taxon>Eukaryota</taxon>
        <taxon>Fungi</taxon>
        <taxon>Dikarya</taxon>
        <taxon>Ascomycota</taxon>
        <taxon>Pezizomycotina</taxon>
        <taxon>Sordariomycetes</taxon>
        <taxon>Hypocreomycetidae</taxon>
        <taxon>Hypocreales</taxon>
        <taxon>Nectriaceae</taxon>
        <taxon>Fusarium</taxon>
        <taxon>Fusarium concolor species complex</taxon>
    </lineage>
</organism>
<dbReference type="PANTHER" id="PTHR24148:SF64">
    <property type="entry name" value="HETEROKARYON INCOMPATIBILITY DOMAIN-CONTAINING PROTEIN"/>
    <property type="match status" value="1"/>
</dbReference>
<protein>
    <submittedName>
        <fullName evidence="2">Putative HET-6OR heterokaryon incompatibility protein (Het-6OR allele)</fullName>
    </submittedName>
</protein>
<dbReference type="InterPro" id="IPR052895">
    <property type="entry name" value="HetReg/Transcr_Mod"/>
</dbReference>
<gene>
    <name evidence="2" type="ORF">F53441_12668</name>
</gene>
<dbReference type="OrthoDB" id="2157530at2759"/>
<dbReference type="EMBL" id="JAADJG010000701">
    <property type="protein sequence ID" value="KAF4439117.1"/>
    <property type="molecule type" value="Genomic_DNA"/>
</dbReference>
<dbReference type="AlphaFoldDB" id="A0A8H4JU80"/>
<feature type="domain" description="Heterokaryon incompatibility" evidence="1">
    <location>
        <begin position="1"/>
        <end position="85"/>
    </location>
</feature>
<sequence>MRHIYSNATVVNTWLGPAGPEVSGSAAGIISTLAFLSHDTVEREHFPKDEDLQSPGLPTRGSLAWKALNTMFELPYFERIWIIQEIAVAPSFTILWSNMEIPKCVFEKFKKAAVRKTEVEVGSTENVIMAIGNLKILDYSYVEVTDCAEHYPLWAPRWEPTRLDDDTYLDGFIEICDGRRFFITEKGFVVIGPYCMKSGDMDGDAEDIRIKP</sequence>
<evidence type="ECO:0000259" key="1">
    <source>
        <dbReference type="Pfam" id="PF06985"/>
    </source>
</evidence>
<comment type="caution">
    <text evidence="2">The sequence shown here is derived from an EMBL/GenBank/DDBJ whole genome shotgun (WGS) entry which is preliminary data.</text>
</comment>
<dbReference type="Pfam" id="PF06985">
    <property type="entry name" value="HET"/>
    <property type="match status" value="1"/>
</dbReference>
<dbReference type="Proteomes" id="UP000605986">
    <property type="component" value="Unassembled WGS sequence"/>
</dbReference>
<dbReference type="InterPro" id="IPR010730">
    <property type="entry name" value="HET"/>
</dbReference>